<reference evidence="9" key="1">
    <citation type="journal article" date="2015" name="Proc. Natl. Acad. Sci. U.S.A.">
        <title>Networks of energetic and metabolic interactions define dynamics in microbial communities.</title>
        <authorList>
            <person name="Embree M."/>
            <person name="Liu J.K."/>
            <person name="Al-Bassam M.M."/>
            <person name="Zengler K."/>
        </authorList>
    </citation>
    <scope>NUCLEOTIDE SEQUENCE</scope>
</reference>
<evidence type="ECO:0000256" key="7">
    <source>
        <dbReference type="ARBA" id="ARBA00023136"/>
    </source>
</evidence>
<dbReference type="PANTHER" id="PTHR30574:SF1">
    <property type="entry name" value="SULPHUR TRANSPORT DOMAIN-CONTAINING PROTEIN"/>
    <property type="match status" value="1"/>
</dbReference>
<dbReference type="PANTHER" id="PTHR30574">
    <property type="entry name" value="INNER MEMBRANE PROTEIN YEDE"/>
    <property type="match status" value="1"/>
</dbReference>
<protein>
    <submittedName>
        <fullName evidence="9">Uncharacterized protein</fullName>
    </submittedName>
</protein>
<feature type="transmembrane region" description="Helical" evidence="8">
    <location>
        <begin position="151"/>
        <end position="173"/>
    </location>
</feature>
<organism evidence="9">
    <name type="scientific">hydrocarbon metagenome</name>
    <dbReference type="NCBI Taxonomy" id="938273"/>
    <lineage>
        <taxon>unclassified sequences</taxon>
        <taxon>metagenomes</taxon>
        <taxon>ecological metagenomes</taxon>
    </lineage>
</organism>
<feature type="transmembrane region" description="Helical" evidence="8">
    <location>
        <begin position="12"/>
        <end position="30"/>
    </location>
</feature>
<evidence type="ECO:0000313" key="9">
    <source>
        <dbReference type="EMBL" id="KUG14874.1"/>
    </source>
</evidence>
<keyword evidence="3" id="KW-1003">Cell membrane</keyword>
<evidence type="ECO:0000256" key="5">
    <source>
        <dbReference type="ARBA" id="ARBA00022692"/>
    </source>
</evidence>
<dbReference type="AlphaFoldDB" id="A0A0W8F1T8"/>
<keyword evidence="4" id="KW-0997">Cell inner membrane</keyword>
<evidence type="ECO:0000256" key="8">
    <source>
        <dbReference type="SAM" id="Phobius"/>
    </source>
</evidence>
<comment type="caution">
    <text evidence="9">The sequence shown here is derived from an EMBL/GenBank/DDBJ whole genome shotgun (WGS) entry which is preliminary data.</text>
</comment>
<evidence type="ECO:0000256" key="3">
    <source>
        <dbReference type="ARBA" id="ARBA00022475"/>
    </source>
</evidence>
<gene>
    <name evidence="9" type="ORF">ASZ90_015473</name>
</gene>
<keyword evidence="6 8" id="KW-1133">Transmembrane helix</keyword>
<evidence type="ECO:0000256" key="1">
    <source>
        <dbReference type="ARBA" id="ARBA00004429"/>
    </source>
</evidence>
<feature type="transmembrane region" description="Helical" evidence="8">
    <location>
        <begin position="71"/>
        <end position="98"/>
    </location>
</feature>
<evidence type="ECO:0000256" key="6">
    <source>
        <dbReference type="ARBA" id="ARBA00022989"/>
    </source>
</evidence>
<dbReference type="InterPro" id="IPR007272">
    <property type="entry name" value="Sulf_transp_TsuA/YedE"/>
</dbReference>
<dbReference type="EMBL" id="LNQE01001610">
    <property type="protein sequence ID" value="KUG14874.1"/>
    <property type="molecule type" value="Genomic_DNA"/>
</dbReference>
<evidence type="ECO:0000256" key="4">
    <source>
        <dbReference type="ARBA" id="ARBA00022519"/>
    </source>
</evidence>
<feature type="transmembrane region" description="Helical" evidence="8">
    <location>
        <begin position="110"/>
        <end position="131"/>
    </location>
</feature>
<dbReference type="GO" id="GO:0005886">
    <property type="term" value="C:plasma membrane"/>
    <property type="evidence" value="ECO:0007669"/>
    <property type="project" value="UniProtKB-SubCell"/>
</dbReference>
<keyword evidence="2" id="KW-0813">Transport</keyword>
<name>A0A0W8F1T8_9ZZZZ</name>
<accession>A0A0W8F1T8</accession>
<proteinExistence type="predicted"/>
<sequence length="174" mass="18601">MIEWLTMASWSPYIVGAGIGVLIWTAFLFSDRPLGCSTAYANTAGMVESAISRRRAEEMPYYRKFIPSIDWQWMLIVGVLIGAFLSAYLSGTFTLLIVPPLFAEAFGNVPVFRSVVALIGGILMGLGARWAGGCTSGHGISGTLQLSLASWVAAICFFAGGILVAGLIFGFSFL</sequence>
<keyword evidence="5 8" id="KW-0812">Transmembrane</keyword>
<keyword evidence="7 8" id="KW-0472">Membrane</keyword>
<comment type="subcellular location">
    <subcellularLocation>
        <location evidence="1">Cell inner membrane</location>
        <topology evidence="1">Multi-pass membrane protein</topology>
    </subcellularLocation>
</comment>
<evidence type="ECO:0000256" key="2">
    <source>
        <dbReference type="ARBA" id="ARBA00022448"/>
    </source>
</evidence>
<dbReference type="Pfam" id="PF04143">
    <property type="entry name" value="Sulf_transp"/>
    <property type="match status" value="1"/>
</dbReference>